<feature type="non-terminal residue" evidence="1">
    <location>
        <position position="44"/>
    </location>
</feature>
<dbReference type="EMBL" id="KL367598">
    <property type="protein sequence ID" value="KFD62288.1"/>
    <property type="molecule type" value="Genomic_DNA"/>
</dbReference>
<dbReference type="AlphaFoldDB" id="A0A085MYJ2"/>
<evidence type="ECO:0000313" key="1">
    <source>
        <dbReference type="EMBL" id="KFD62288.1"/>
    </source>
</evidence>
<dbReference type="Proteomes" id="UP000030758">
    <property type="component" value="Unassembled WGS sequence"/>
</dbReference>
<protein>
    <submittedName>
        <fullName evidence="1">Uncharacterized protein</fullName>
    </submittedName>
</protein>
<organism evidence="1">
    <name type="scientific">Trichuris suis</name>
    <name type="common">pig whipworm</name>
    <dbReference type="NCBI Taxonomy" id="68888"/>
    <lineage>
        <taxon>Eukaryota</taxon>
        <taxon>Metazoa</taxon>
        <taxon>Ecdysozoa</taxon>
        <taxon>Nematoda</taxon>
        <taxon>Enoplea</taxon>
        <taxon>Dorylaimia</taxon>
        <taxon>Trichinellida</taxon>
        <taxon>Trichuridae</taxon>
        <taxon>Trichuris</taxon>
    </lineage>
</organism>
<proteinExistence type="predicted"/>
<reference evidence="1" key="1">
    <citation type="journal article" date="2014" name="Nat. Genet.">
        <title>Genome and transcriptome of the porcine whipworm Trichuris suis.</title>
        <authorList>
            <person name="Jex A.R."/>
            <person name="Nejsum P."/>
            <person name="Schwarz E.M."/>
            <person name="Hu L."/>
            <person name="Young N.D."/>
            <person name="Hall R.S."/>
            <person name="Korhonen P.K."/>
            <person name="Liao S."/>
            <person name="Thamsborg S."/>
            <person name="Xia J."/>
            <person name="Xu P."/>
            <person name="Wang S."/>
            <person name="Scheerlinck J.P."/>
            <person name="Hofmann A."/>
            <person name="Sternberg P.W."/>
            <person name="Wang J."/>
            <person name="Gasser R.B."/>
        </authorList>
    </citation>
    <scope>NUCLEOTIDE SEQUENCE [LARGE SCALE GENOMIC DNA]</scope>
    <source>
        <strain evidence="1">DCEP-RM93F</strain>
    </source>
</reference>
<name>A0A085MYJ2_9BILA</name>
<sequence>MVAITFLADRSALNLTGPADPLDPRFISRDDTVRKPGLICFNLR</sequence>
<gene>
    <name evidence="1" type="ORF">M514_04053</name>
</gene>
<accession>A0A085MYJ2</accession>